<feature type="domain" description="N-acetyltransferase" evidence="1">
    <location>
        <begin position="10"/>
        <end position="177"/>
    </location>
</feature>
<gene>
    <name evidence="2" type="ORF">RM572_24500</name>
</gene>
<dbReference type="EMBL" id="JAVREQ010000028">
    <property type="protein sequence ID" value="MDT0381927.1"/>
    <property type="molecule type" value="Genomic_DNA"/>
</dbReference>
<keyword evidence="2" id="KW-0808">Transferase</keyword>
<dbReference type="PANTHER" id="PTHR43441:SF10">
    <property type="entry name" value="ACETYLTRANSFERASE"/>
    <property type="match status" value="1"/>
</dbReference>
<dbReference type="Proteomes" id="UP001183414">
    <property type="component" value="Unassembled WGS sequence"/>
</dbReference>
<protein>
    <submittedName>
        <fullName evidence="2">GNAT family protein</fullName>
        <ecNumber evidence="2">2.-.-.-</ecNumber>
    </submittedName>
</protein>
<evidence type="ECO:0000313" key="2">
    <source>
        <dbReference type="EMBL" id="MDT0381927.1"/>
    </source>
</evidence>
<evidence type="ECO:0000259" key="1">
    <source>
        <dbReference type="PROSITE" id="PS51186"/>
    </source>
</evidence>
<dbReference type="RefSeq" id="WP_311675578.1">
    <property type="nucleotide sequence ID" value="NZ_JAVREQ010000028.1"/>
</dbReference>
<sequence>MFALPLGDDAQLRPLEPSHAEEFLAHIDRARPHVDPWIPWATFSTDLASATAVLQRYADRQAQDAARIYGVWLDGTLVGGVMFTKFDAAEGVCEVGCWLEADGAGRGLVTRACRALIDWAFTKRGMSRVEWWVATGNDRSIDVARRLGMTRDGVLRGRSAYRGVRRDTEIWSVLRDEWERPASSDKAEIDALTRVFFGAFTNTAGSRPDVDAIREVFVPQGRIISNVGGALVTYDLDAFIEPRREMLTDGRLTEFSEWEVSERTEIFGSIAHRFSAYRKSGYLAGEWFEGSGAKTTQFVRTPAGWRMSSLLWDDAA</sequence>
<dbReference type="Gene3D" id="3.40.630.30">
    <property type="match status" value="1"/>
</dbReference>
<dbReference type="CDD" id="cd04301">
    <property type="entry name" value="NAT_SF"/>
    <property type="match status" value="1"/>
</dbReference>
<dbReference type="PANTHER" id="PTHR43441">
    <property type="entry name" value="RIBOSOMAL-PROTEIN-SERINE ACETYLTRANSFERASE"/>
    <property type="match status" value="1"/>
</dbReference>
<dbReference type="InterPro" id="IPR032710">
    <property type="entry name" value="NTF2-like_dom_sf"/>
</dbReference>
<dbReference type="SUPFAM" id="SSF54427">
    <property type="entry name" value="NTF2-like"/>
    <property type="match status" value="1"/>
</dbReference>
<dbReference type="InterPro" id="IPR051908">
    <property type="entry name" value="Ribosomal_N-acetyltransferase"/>
</dbReference>
<proteinExistence type="predicted"/>
<dbReference type="PROSITE" id="PS51186">
    <property type="entry name" value="GNAT"/>
    <property type="match status" value="1"/>
</dbReference>
<dbReference type="GO" id="GO:0016740">
    <property type="term" value="F:transferase activity"/>
    <property type="evidence" value="ECO:0007669"/>
    <property type="project" value="UniProtKB-KW"/>
</dbReference>
<dbReference type="InterPro" id="IPR016181">
    <property type="entry name" value="Acyl_CoA_acyltransferase"/>
</dbReference>
<dbReference type="InterPro" id="IPR000182">
    <property type="entry name" value="GNAT_dom"/>
</dbReference>
<dbReference type="EC" id="2.-.-.-" evidence="2"/>
<dbReference type="Pfam" id="PF13302">
    <property type="entry name" value="Acetyltransf_3"/>
    <property type="match status" value="1"/>
</dbReference>
<comment type="caution">
    <text evidence="2">The sequence shown here is derived from an EMBL/GenBank/DDBJ whole genome shotgun (WGS) entry which is preliminary data.</text>
</comment>
<accession>A0ABU2NY57</accession>
<name>A0ABU2NY57_9ACTN</name>
<keyword evidence="3" id="KW-1185">Reference proteome</keyword>
<dbReference type="SUPFAM" id="SSF55729">
    <property type="entry name" value="Acyl-CoA N-acyltransferases (Nat)"/>
    <property type="match status" value="1"/>
</dbReference>
<evidence type="ECO:0000313" key="3">
    <source>
        <dbReference type="Proteomes" id="UP001183414"/>
    </source>
</evidence>
<reference evidence="3" key="1">
    <citation type="submission" date="2023-07" db="EMBL/GenBank/DDBJ databases">
        <title>30 novel species of actinomycetes from the DSMZ collection.</title>
        <authorList>
            <person name="Nouioui I."/>
        </authorList>
    </citation>
    <scope>NUCLEOTIDE SEQUENCE [LARGE SCALE GENOMIC DNA]</scope>
    <source>
        <strain evidence="3">DSM 42041</strain>
    </source>
</reference>
<organism evidence="2 3">
    <name type="scientific">Streptomyces hazeniae</name>
    <dbReference type="NCBI Taxonomy" id="3075538"/>
    <lineage>
        <taxon>Bacteria</taxon>
        <taxon>Bacillati</taxon>
        <taxon>Actinomycetota</taxon>
        <taxon>Actinomycetes</taxon>
        <taxon>Kitasatosporales</taxon>
        <taxon>Streptomycetaceae</taxon>
        <taxon>Streptomyces</taxon>
    </lineage>
</organism>